<reference evidence="1" key="1">
    <citation type="submission" date="2016-04" db="EMBL/GenBank/DDBJ databases">
        <authorList>
            <person name="Tabuchi Yagui T.R."/>
        </authorList>
    </citation>
    <scope>NUCLEOTIDE SEQUENCE [LARGE SCALE GENOMIC DNA]</scope>
    <source>
        <strain evidence="1">NIES-26</strain>
    </source>
</reference>
<gene>
    <name evidence="1" type="ORF">A6770_21870</name>
</gene>
<organism evidence="1 2">
    <name type="scientific">Nostoc minutum NIES-26</name>
    <dbReference type="NCBI Taxonomy" id="1844469"/>
    <lineage>
        <taxon>Bacteria</taxon>
        <taxon>Bacillati</taxon>
        <taxon>Cyanobacteriota</taxon>
        <taxon>Cyanophyceae</taxon>
        <taxon>Nostocales</taxon>
        <taxon>Nostocaceae</taxon>
        <taxon>Nostoc</taxon>
    </lineage>
</organism>
<sequence length="60" mass="6416">MGSHSVAVSSPLGGFADLKELRTRRGVTPVKGSGVETPKTALLHQLKIRCNTLINRDGLM</sequence>
<name>A0A367QZM1_9NOSO</name>
<evidence type="ECO:0000313" key="1">
    <source>
        <dbReference type="EMBL" id="RCJ29605.1"/>
    </source>
</evidence>
<protein>
    <submittedName>
        <fullName evidence="1">Uncharacterized protein</fullName>
    </submittedName>
</protein>
<dbReference type="Proteomes" id="UP000252107">
    <property type="component" value="Unassembled WGS sequence"/>
</dbReference>
<dbReference type="AlphaFoldDB" id="A0A367QZM1"/>
<evidence type="ECO:0000313" key="2">
    <source>
        <dbReference type="Proteomes" id="UP000252107"/>
    </source>
</evidence>
<accession>A0A367QZM1</accession>
<proteinExistence type="predicted"/>
<comment type="caution">
    <text evidence="1">The sequence shown here is derived from an EMBL/GenBank/DDBJ whole genome shotgun (WGS) entry which is preliminary data.</text>
</comment>
<dbReference type="EMBL" id="LXQD01000287">
    <property type="protein sequence ID" value="RCJ29605.1"/>
    <property type="molecule type" value="Genomic_DNA"/>
</dbReference>
<keyword evidence="2" id="KW-1185">Reference proteome</keyword>